<dbReference type="PATRIC" id="fig|187330.3.peg.2143"/>
<dbReference type="GO" id="GO:0019693">
    <property type="term" value="P:ribose phosphate metabolic process"/>
    <property type="evidence" value="ECO:0007669"/>
    <property type="project" value="TreeGrafter"/>
</dbReference>
<dbReference type="InterPro" id="IPR020476">
    <property type="entry name" value="Nudix_hydrolase"/>
</dbReference>
<evidence type="ECO:0000256" key="3">
    <source>
        <dbReference type="RuleBase" id="RU003476"/>
    </source>
</evidence>
<proteinExistence type="inferred from homology"/>
<comment type="cofactor">
    <cofactor evidence="1">
        <name>Mg(2+)</name>
        <dbReference type="ChEBI" id="CHEBI:18420"/>
    </cofactor>
</comment>
<evidence type="ECO:0000313" key="6">
    <source>
        <dbReference type="Proteomes" id="UP000037848"/>
    </source>
</evidence>
<evidence type="ECO:0000259" key="4">
    <source>
        <dbReference type="PROSITE" id="PS51462"/>
    </source>
</evidence>
<dbReference type="PROSITE" id="PS00893">
    <property type="entry name" value="NUDIX_BOX"/>
    <property type="match status" value="1"/>
</dbReference>
<dbReference type="PRINTS" id="PR00502">
    <property type="entry name" value="NUDIXFAMILY"/>
</dbReference>
<dbReference type="InterPro" id="IPR020084">
    <property type="entry name" value="NUDIX_hydrolase_CS"/>
</dbReference>
<dbReference type="NCBIfam" id="NF008736">
    <property type="entry name" value="PRK11762.1"/>
    <property type="match status" value="1"/>
</dbReference>
<protein>
    <submittedName>
        <fullName evidence="5">ADP-ribose diphosphatase</fullName>
    </submittedName>
</protein>
<gene>
    <name evidence="5" type="ORF">ADS77_17510</name>
</gene>
<name>A0A0N1MRJ7_9GAMM</name>
<dbReference type="Pfam" id="PF00293">
    <property type="entry name" value="NUDIX"/>
    <property type="match status" value="1"/>
</dbReference>
<accession>A0A0N1MRJ7</accession>
<dbReference type="PANTHER" id="PTHR11839">
    <property type="entry name" value="UDP/ADP-SUGAR PYROPHOSPHATASE"/>
    <property type="match status" value="1"/>
</dbReference>
<dbReference type="EMBL" id="LHPH01000025">
    <property type="protein sequence ID" value="KPH58585.1"/>
    <property type="molecule type" value="Genomic_DNA"/>
</dbReference>
<dbReference type="STRING" id="187330.AMS58_17740"/>
<organism evidence="5 6">
    <name type="scientific">Pseudoalteromonas porphyrae</name>
    <dbReference type="NCBI Taxonomy" id="187330"/>
    <lineage>
        <taxon>Bacteria</taxon>
        <taxon>Pseudomonadati</taxon>
        <taxon>Pseudomonadota</taxon>
        <taxon>Gammaproteobacteria</taxon>
        <taxon>Alteromonadales</taxon>
        <taxon>Pseudoalteromonadaceae</taxon>
        <taxon>Pseudoalteromonas</taxon>
    </lineage>
</organism>
<dbReference type="CDD" id="cd24156">
    <property type="entry name" value="NUDIX_ADPRase_NudE"/>
    <property type="match status" value="1"/>
</dbReference>
<evidence type="ECO:0000256" key="2">
    <source>
        <dbReference type="ARBA" id="ARBA00022801"/>
    </source>
</evidence>
<dbReference type="Proteomes" id="UP000037848">
    <property type="component" value="Unassembled WGS sequence"/>
</dbReference>
<evidence type="ECO:0000256" key="1">
    <source>
        <dbReference type="ARBA" id="ARBA00001946"/>
    </source>
</evidence>
<keyword evidence="6" id="KW-1185">Reference proteome</keyword>
<evidence type="ECO:0000313" key="5">
    <source>
        <dbReference type="EMBL" id="KPH58585.1"/>
    </source>
</evidence>
<sequence>MPMTQKKHPTPPEILSDEVVAKSRLFTVESLELKFSNGEQRQYERIRGGGRGAVMIVPLNIDNELLLVREYCAGTNDYQLGFPKGLIDPGETPEQAANRELKEEVGFGAEQLQPLKVVSMAPSYFNATMHILFAQQLYPQTLIGDEPEPLVVVKWPLTDWQSLLQQSDFTEARSVAALLLLTKHLESGAANE</sequence>
<dbReference type="Gene3D" id="3.90.79.10">
    <property type="entry name" value="Nucleoside Triphosphate Pyrophosphohydrolase"/>
    <property type="match status" value="1"/>
</dbReference>
<feature type="domain" description="Nudix hydrolase" evidence="4">
    <location>
        <begin position="49"/>
        <end position="180"/>
    </location>
</feature>
<dbReference type="OrthoDB" id="9806150at2"/>
<keyword evidence="2 3" id="KW-0378">Hydrolase</keyword>
<dbReference type="GO" id="GO:0019144">
    <property type="term" value="F:ADP-sugar diphosphatase activity"/>
    <property type="evidence" value="ECO:0007669"/>
    <property type="project" value="TreeGrafter"/>
</dbReference>
<dbReference type="PANTHER" id="PTHR11839:SF12">
    <property type="entry name" value="ADP COMPOUNDS HYDROLASE NUDE"/>
    <property type="match status" value="1"/>
</dbReference>
<dbReference type="InterPro" id="IPR000086">
    <property type="entry name" value="NUDIX_hydrolase_dom"/>
</dbReference>
<dbReference type="GO" id="GO:0005829">
    <property type="term" value="C:cytosol"/>
    <property type="evidence" value="ECO:0007669"/>
    <property type="project" value="TreeGrafter"/>
</dbReference>
<dbReference type="FunFam" id="3.90.79.10:FF:000006">
    <property type="entry name" value="ADP compounds hydrolase NudE"/>
    <property type="match status" value="1"/>
</dbReference>
<comment type="similarity">
    <text evidence="3">Belongs to the Nudix hydrolase family.</text>
</comment>
<dbReference type="GO" id="GO:0006753">
    <property type="term" value="P:nucleoside phosphate metabolic process"/>
    <property type="evidence" value="ECO:0007669"/>
    <property type="project" value="TreeGrafter"/>
</dbReference>
<dbReference type="PROSITE" id="PS51462">
    <property type="entry name" value="NUDIX"/>
    <property type="match status" value="1"/>
</dbReference>
<dbReference type="InterPro" id="IPR015797">
    <property type="entry name" value="NUDIX_hydrolase-like_dom_sf"/>
</dbReference>
<dbReference type="AlphaFoldDB" id="A0A0N1MRJ7"/>
<reference evidence="5 6" key="1">
    <citation type="submission" date="2015-08" db="EMBL/GenBank/DDBJ databases">
        <title>Draft Genome Sequence of Pseudoalteromonas porphyrae UCD-SED14.</title>
        <authorList>
            <person name="Coil D.A."/>
            <person name="Jospin G."/>
            <person name="Lee R.D."/>
            <person name="Eisen J.A."/>
        </authorList>
    </citation>
    <scope>NUCLEOTIDE SEQUENCE [LARGE SCALE GENOMIC DNA]</scope>
    <source>
        <strain evidence="5 6">UCD-SED14</strain>
    </source>
</reference>
<dbReference type="SUPFAM" id="SSF55811">
    <property type="entry name" value="Nudix"/>
    <property type="match status" value="1"/>
</dbReference>
<comment type="caution">
    <text evidence="5">The sequence shown here is derived from an EMBL/GenBank/DDBJ whole genome shotgun (WGS) entry which is preliminary data.</text>
</comment>